<evidence type="ECO:0000313" key="8">
    <source>
        <dbReference type="Proteomes" id="UP001594351"/>
    </source>
</evidence>
<dbReference type="NCBIfam" id="NF033640">
    <property type="entry name" value="N_Twi_rSAM"/>
    <property type="match status" value="1"/>
</dbReference>
<dbReference type="Pfam" id="PF04055">
    <property type="entry name" value="Radical_SAM"/>
    <property type="match status" value="2"/>
</dbReference>
<dbReference type="Proteomes" id="UP001594351">
    <property type="component" value="Unassembled WGS sequence"/>
</dbReference>
<evidence type="ECO:0000256" key="3">
    <source>
        <dbReference type="ARBA" id="ARBA00023004"/>
    </source>
</evidence>
<dbReference type="Gene3D" id="3.20.20.70">
    <property type="entry name" value="Aldolase class I"/>
    <property type="match status" value="4"/>
</dbReference>
<dbReference type="PANTHER" id="PTHR11228:SF7">
    <property type="entry name" value="PQQA PEPTIDE CYCLASE"/>
    <property type="match status" value="1"/>
</dbReference>
<evidence type="ECO:0000256" key="2">
    <source>
        <dbReference type="ARBA" id="ARBA00022723"/>
    </source>
</evidence>
<dbReference type="CDD" id="cd01335">
    <property type="entry name" value="Radical_SAM"/>
    <property type="match status" value="2"/>
</dbReference>
<dbReference type="EMBL" id="JBHPBY010000001">
    <property type="protein sequence ID" value="MFC1848568.1"/>
    <property type="molecule type" value="Genomic_DNA"/>
</dbReference>
<reference evidence="7 8" key="1">
    <citation type="submission" date="2024-09" db="EMBL/GenBank/DDBJ databases">
        <title>Laminarin stimulates single cell rates of sulfate reduction while oxygen inhibits transcriptomic activity in coastal marine sediment.</title>
        <authorList>
            <person name="Lindsay M."/>
            <person name="Orcutt B."/>
            <person name="Emerson D."/>
            <person name="Stepanauskas R."/>
            <person name="D'Angelo T."/>
        </authorList>
    </citation>
    <scope>NUCLEOTIDE SEQUENCE [LARGE SCALE GENOMIC DNA]</scope>
    <source>
        <strain evidence="7">SAG AM-311-K15</strain>
    </source>
</reference>
<dbReference type="PANTHER" id="PTHR11228">
    <property type="entry name" value="RADICAL SAM DOMAIN PROTEIN"/>
    <property type="match status" value="1"/>
</dbReference>
<dbReference type="InterPro" id="IPR007197">
    <property type="entry name" value="rSAM"/>
</dbReference>
<dbReference type="SFLD" id="SFLDS00029">
    <property type="entry name" value="Radical_SAM"/>
    <property type="match status" value="2"/>
</dbReference>
<feature type="domain" description="Radical SAM core" evidence="5">
    <location>
        <begin position="795"/>
        <end position="966"/>
    </location>
</feature>
<evidence type="ECO:0000259" key="5">
    <source>
        <dbReference type="Pfam" id="PF04055"/>
    </source>
</evidence>
<evidence type="ECO:0000256" key="4">
    <source>
        <dbReference type="ARBA" id="ARBA00023014"/>
    </source>
</evidence>
<keyword evidence="2" id="KW-0479">Metal-binding</keyword>
<evidence type="ECO:0000259" key="6">
    <source>
        <dbReference type="Pfam" id="PF13186"/>
    </source>
</evidence>
<dbReference type="InterPro" id="IPR058240">
    <property type="entry name" value="rSAM_sf"/>
</dbReference>
<keyword evidence="8" id="KW-1185">Reference proteome</keyword>
<protein>
    <submittedName>
        <fullName evidence="7">Twitch domain-containing radical SAM protein</fullName>
    </submittedName>
</protein>
<proteinExistence type="predicted"/>
<evidence type="ECO:0000256" key="1">
    <source>
        <dbReference type="ARBA" id="ARBA00022691"/>
    </source>
</evidence>
<dbReference type="InterPro" id="IPR013785">
    <property type="entry name" value="Aldolase_TIM"/>
</dbReference>
<accession>A0ABV6YQS8</accession>
<feature type="domain" description="4Fe4S-binding SPASM" evidence="6">
    <location>
        <begin position="675"/>
        <end position="745"/>
    </location>
</feature>
<keyword evidence="4" id="KW-0411">Iron-sulfur</keyword>
<dbReference type="Pfam" id="PF13186">
    <property type="entry name" value="SPASM"/>
    <property type="match status" value="2"/>
</dbReference>
<dbReference type="CDD" id="cd21109">
    <property type="entry name" value="SPASM"/>
    <property type="match status" value="2"/>
</dbReference>
<keyword evidence="1" id="KW-0949">S-adenosyl-L-methionine</keyword>
<dbReference type="InterPro" id="IPR050377">
    <property type="entry name" value="Radical_SAM_PqqE_MftC-like"/>
</dbReference>
<dbReference type="InterPro" id="IPR023885">
    <property type="entry name" value="4Fe4S-binding_SPASM_dom"/>
</dbReference>
<keyword evidence="3" id="KW-0408">Iron</keyword>
<comment type="caution">
    <text evidence="7">The sequence shown here is derived from an EMBL/GenBank/DDBJ whole genome shotgun (WGS) entry which is preliminary data.</text>
</comment>
<name>A0ABV6YQS8_UNCC1</name>
<feature type="domain" description="4Fe4S-binding SPASM" evidence="6">
    <location>
        <begin position="160"/>
        <end position="220"/>
    </location>
</feature>
<feature type="domain" description="Radical SAM core" evidence="5">
    <location>
        <begin position="267"/>
        <end position="398"/>
    </location>
</feature>
<gene>
    <name evidence="7" type="ORF">ACFL27_00025</name>
</gene>
<dbReference type="SUPFAM" id="SSF102114">
    <property type="entry name" value="Radical SAM enzymes"/>
    <property type="match status" value="2"/>
</dbReference>
<organism evidence="7 8">
    <name type="scientific">candidate division CSSED10-310 bacterium</name>
    <dbReference type="NCBI Taxonomy" id="2855610"/>
    <lineage>
        <taxon>Bacteria</taxon>
        <taxon>Bacteria division CSSED10-310</taxon>
    </lineage>
</organism>
<evidence type="ECO:0000313" key="7">
    <source>
        <dbReference type="EMBL" id="MFC1848568.1"/>
    </source>
</evidence>
<sequence>MDWTTLCSEVGFDGVMTNRIKQRLETCKDEMAAVLLREASEGRPSPLKIVAKVFGHVPHKEELELRSTFENYITYTEEAASGQTYATLWQELKKKAEEEITSWLDPHQAHKFRQHGITAFIQTEDSSLEERIAKLLDTVFFAEKKPKLENHGHKFRGLFCSKPFEYVQVEQSGEMFLCCPQHLRTPVGDIRHHNFMEIWNSALAQEIRHSILVGNFKYCSEATCDLLQTRNLPTLEVASERYGHIIEGGITRLDHGPRVLNLTYDPSCNLACPSCRSHYITLKGKARQQVEKIHRQVTGPHITDAHRIIISGMGDPFGSKLYYSFLRDFDPRSAPDLKIQLSTNGLQFNEQTWNMICHDAIDMVDVSVDAATPETYQLNRGGDFDTLLENLEFIGELRRRGKLAVFKLHYVVQANNFLEMKDFVTLGLKVHCDSICFKQLVNWNSYSEQDYLQRAIQLPIHPRHNDFLKVLSDPLFMQHPVYLHDLYHLTGVAETQQHNLNPHFSRCLLPKIKSHLSMPWDNFKSKLKLDDSQAREIKELLDQFKEVYSKLCQVPAERGKSPVTYAVELLTEIPPLDEETISEKFISFLSIEKNQNSNKTYLETLQSLETDVRIKISDVLLDEQKNISLTLPVESMLDVVTDYDPFGTRLAQDLEKYKNLKQEKSDNFLNSKTFCILPWLNFFVDTTGEIKPCCLYTSGLSKGWWHAYRSLQRQPLRSLWNSDEMREIRRKMAVGEELTGCRMCNHPGQNSLRQQSNHSWLISHPEREKWKKRVLDSIHQNYHVPFLPVSYDLRPGNLCNLKCRMCHADYSILIQQDPVQNRWAYRSPEDKKSRFAEGIKWYDQNTDVLKELLENVQETRRFYLAGGEPLINPFIDKLIDTLIERKVAHQINLEFSTNLQICQEKFVEKLNNFNSITYFISIDGYGPIYEYIRYPGSWSKIEHNLHKHRKNPKLHLIMYVTIQNYNILNITDLFRYAESLNIMLRINLLTNPIYLRVHVMPRRARELAAKRLVEYTNTSAAVAEDPELAALIAGLIRVLEQDSEKIYRKKIRKFMIFTNSLDRSRQQSFKDTIPELYNFITEDGNIWSDRVHQFSPQHVLGINRDW</sequence>